<protein>
    <recommendedName>
        <fullName evidence="10">ABC transporter domain-containing protein</fullName>
    </recommendedName>
</protein>
<dbReference type="GO" id="GO:0005886">
    <property type="term" value="C:plasma membrane"/>
    <property type="evidence" value="ECO:0007669"/>
    <property type="project" value="UniProtKB-SubCell"/>
</dbReference>
<proteinExistence type="predicted"/>
<dbReference type="PATRIC" id="fig|1618207.4.peg.486"/>
<dbReference type="EMBL" id="CP011005">
    <property type="protein sequence ID" value="AJT40661.1"/>
    <property type="molecule type" value="Genomic_DNA"/>
</dbReference>
<dbReference type="Proteomes" id="UP000061839">
    <property type="component" value="Chromosome"/>
</dbReference>
<keyword evidence="6" id="KW-0067">ATP-binding</keyword>
<evidence type="ECO:0000256" key="4">
    <source>
        <dbReference type="ARBA" id="ARBA00022496"/>
    </source>
</evidence>
<keyword evidence="9" id="KW-0472">Membrane</keyword>
<keyword evidence="12" id="KW-1185">Reference proteome</keyword>
<dbReference type="FunFam" id="3.40.50.300:FF:000134">
    <property type="entry name" value="Iron-enterobactin ABC transporter ATP-binding protein"/>
    <property type="match status" value="1"/>
</dbReference>
<dbReference type="HOGENOM" id="CLU_000604_1_11_11"/>
<keyword evidence="7" id="KW-0408">Iron</keyword>
<keyword evidence="5" id="KW-0547">Nucleotide-binding</keyword>
<name>A0A0D4BX25_9MICC</name>
<evidence type="ECO:0000256" key="6">
    <source>
        <dbReference type="ARBA" id="ARBA00022840"/>
    </source>
</evidence>
<keyword evidence="3" id="KW-1003">Cell membrane</keyword>
<evidence type="ECO:0000256" key="2">
    <source>
        <dbReference type="ARBA" id="ARBA00022448"/>
    </source>
</evidence>
<keyword evidence="2" id="KW-0813">Transport</keyword>
<dbReference type="STRING" id="1618207.UM93_02375"/>
<dbReference type="InterPro" id="IPR027417">
    <property type="entry name" value="P-loop_NTPase"/>
</dbReference>
<dbReference type="Pfam" id="PF00005">
    <property type="entry name" value="ABC_tran"/>
    <property type="match status" value="1"/>
</dbReference>
<dbReference type="CDD" id="cd03214">
    <property type="entry name" value="ABC_Iron-Siderophores_B12_Hemin"/>
    <property type="match status" value="1"/>
</dbReference>
<dbReference type="InterPro" id="IPR051535">
    <property type="entry name" value="Siderophore_ABC-ATPase"/>
</dbReference>
<dbReference type="GO" id="GO:0016887">
    <property type="term" value="F:ATP hydrolysis activity"/>
    <property type="evidence" value="ECO:0007669"/>
    <property type="project" value="InterPro"/>
</dbReference>
<dbReference type="GO" id="GO:0005524">
    <property type="term" value="F:ATP binding"/>
    <property type="evidence" value="ECO:0007669"/>
    <property type="project" value="UniProtKB-KW"/>
</dbReference>
<dbReference type="SMART" id="SM00382">
    <property type="entry name" value="AAA"/>
    <property type="match status" value="1"/>
</dbReference>
<keyword evidence="4" id="KW-0410">Iron transport</keyword>
<reference evidence="11 12" key="1">
    <citation type="journal article" date="2015" name="Genome Announc.">
        <title>Complete Genome Sequencing of Protease-Producing Novel Arthrobacter sp. Strain IHBB 11108 Using PacBio Single-Molecule Real-Time Sequencing Technology.</title>
        <authorList>
            <person name="Kiran S."/>
            <person name="Swarnkar M.K."/>
            <person name="Pal M."/>
            <person name="Thakur R."/>
            <person name="Tewari R."/>
            <person name="Singh A.K."/>
            <person name="Gulati A."/>
        </authorList>
    </citation>
    <scope>NUCLEOTIDE SEQUENCE [LARGE SCALE GENOMIC DNA]</scope>
    <source>
        <strain evidence="11 12">IHBB 11108</strain>
    </source>
</reference>
<dbReference type="InterPro" id="IPR017871">
    <property type="entry name" value="ABC_transporter-like_CS"/>
</dbReference>
<evidence type="ECO:0000256" key="9">
    <source>
        <dbReference type="ARBA" id="ARBA00023136"/>
    </source>
</evidence>
<dbReference type="InterPro" id="IPR003439">
    <property type="entry name" value="ABC_transporter-like_ATP-bd"/>
</dbReference>
<evidence type="ECO:0000256" key="1">
    <source>
        <dbReference type="ARBA" id="ARBA00004202"/>
    </source>
</evidence>
<evidence type="ECO:0000256" key="7">
    <source>
        <dbReference type="ARBA" id="ARBA00023004"/>
    </source>
</evidence>
<evidence type="ECO:0000256" key="3">
    <source>
        <dbReference type="ARBA" id="ARBA00022475"/>
    </source>
</evidence>
<dbReference type="PANTHER" id="PTHR42771:SF2">
    <property type="entry name" value="IRON(3+)-HYDROXAMATE IMPORT ATP-BINDING PROTEIN FHUC"/>
    <property type="match status" value="1"/>
</dbReference>
<dbReference type="KEGG" id="ari:UM93_02375"/>
<keyword evidence="8" id="KW-0406">Ion transport</keyword>
<gene>
    <name evidence="11" type="ORF">UM93_02375</name>
</gene>
<dbReference type="PANTHER" id="PTHR42771">
    <property type="entry name" value="IRON(3+)-HYDROXAMATE IMPORT ATP-BINDING PROTEIN FHUC"/>
    <property type="match status" value="1"/>
</dbReference>
<comment type="subcellular location">
    <subcellularLocation>
        <location evidence="1">Cell membrane</location>
        <topology evidence="1">Peripheral membrane protein</topology>
    </subcellularLocation>
</comment>
<dbReference type="PROSITE" id="PS50893">
    <property type="entry name" value="ABC_TRANSPORTER_2"/>
    <property type="match status" value="1"/>
</dbReference>
<accession>A0A0D4BX25</accession>
<dbReference type="PROSITE" id="PS00211">
    <property type="entry name" value="ABC_TRANSPORTER_1"/>
    <property type="match status" value="1"/>
</dbReference>
<evidence type="ECO:0000313" key="11">
    <source>
        <dbReference type="EMBL" id="AJT40661.1"/>
    </source>
</evidence>
<dbReference type="SUPFAM" id="SSF52540">
    <property type="entry name" value="P-loop containing nucleoside triphosphate hydrolases"/>
    <property type="match status" value="1"/>
</dbReference>
<evidence type="ECO:0000256" key="5">
    <source>
        <dbReference type="ARBA" id="ARBA00022741"/>
    </source>
</evidence>
<evidence type="ECO:0000256" key="8">
    <source>
        <dbReference type="ARBA" id="ARBA00023065"/>
    </source>
</evidence>
<dbReference type="GO" id="GO:0006826">
    <property type="term" value="P:iron ion transport"/>
    <property type="evidence" value="ECO:0007669"/>
    <property type="project" value="UniProtKB-KW"/>
</dbReference>
<dbReference type="InterPro" id="IPR003593">
    <property type="entry name" value="AAA+_ATPase"/>
</dbReference>
<sequence>MVDVMIPTALAGESLTLSYGKRRVVEAASLSLEAAKVTTLVGPNGSGKSTLLRSLARLHQLDSGTVSLAGHPDATLLSRREFAQRVTLLAQHRPNPSGISVRDLVSYGRQPYLRRWGRSSAEDLLAVEAAMEKTRVVAMADRPIDELSGGELQRVWLASCLAQDAKVLLLDEPTTFLDLRHQVEFLDLICELAELHGVAVGVVLHDLNHAAEVSDTIAVMHRGSIRVVGKPEEVLTAELLSDVYGIGIRVEIDANTGLVRTHPMARRARSALALN</sequence>
<dbReference type="Gene3D" id="3.40.50.300">
    <property type="entry name" value="P-loop containing nucleotide triphosphate hydrolases"/>
    <property type="match status" value="1"/>
</dbReference>
<evidence type="ECO:0000259" key="10">
    <source>
        <dbReference type="PROSITE" id="PS50893"/>
    </source>
</evidence>
<organism evidence="11 12">
    <name type="scientific">Psychromicrobium lacuslunae</name>
    <dbReference type="NCBI Taxonomy" id="1618207"/>
    <lineage>
        <taxon>Bacteria</taxon>
        <taxon>Bacillati</taxon>
        <taxon>Actinomycetota</taxon>
        <taxon>Actinomycetes</taxon>
        <taxon>Micrococcales</taxon>
        <taxon>Micrococcaceae</taxon>
        <taxon>Psychromicrobium</taxon>
    </lineage>
</organism>
<dbReference type="AlphaFoldDB" id="A0A0D4BX25"/>
<feature type="domain" description="ABC transporter" evidence="10">
    <location>
        <begin position="10"/>
        <end position="247"/>
    </location>
</feature>
<evidence type="ECO:0000313" key="12">
    <source>
        <dbReference type="Proteomes" id="UP000061839"/>
    </source>
</evidence>